<dbReference type="Proteomes" id="UP000274131">
    <property type="component" value="Unassembled WGS sequence"/>
</dbReference>
<evidence type="ECO:0000259" key="1">
    <source>
        <dbReference type="Pfam" id="PF09791"/>
    </source>
</evidence>
<reference evidence="2 3" key="2">
    <citation type="submission" date="2018-10" db="EMBL/GenBank/DDBJ databases">
        <authorList>
            <consortium name="Pathogen Informatics"/>
        </authorList>
    </citation>
    <scope>NUCLEOTIDE SEQUENCE [LARGE SCALE GENOMIC DNA]</scope>
</reference>
<reference evidence="4" key="1">
    <citation type="submission" date="2017-02" db="UniProtKB">
        <authorList>
            <consortium name="WormBaseParasite"/>
        </authorList>
    </citation>
    <scope>IDENTIFICATION</scope>
</reference>
<evidence type="ECO:0000313" key="3">
    <source>
        <dbReference type="Proteomes" id="UP000274131"/>
    </source>
</evidence>
<feature type="domain" description="Oxidoreductase-like" evidence="1">
    <location>
        <begin position="60"/>
        <end position="77"/>
    </location>
</feature>
<evidence type="ECO:0000313" key="2">
    <source>
        <dbReference type="EMBL" id="VDD90970.1"/>
    </source>
</evidence>
<evidence type="ECO:0000313" key="4">
    <source>
        <dbReference type="WBParaSite" id="EVEC_0000611001-mRNA-1"/>
    </source>
</evidence>
<dbReference type="WBParaSite" id="EVEC_0000611001-mRNA-1">
    <property type="protein sequence ID" value="EVEC_0000611001-mRNA-1"/>
    <property type="gene ID" value="EVEC_0000611001"/>
</dbReference>
<dbReference type="InterPro" id="IPR039251">
    <property type="entry name" value="OXLD1"/>
</dbReference>
<dbReference type="InterPro" id="IPR019180">
    <property type="entry name" value="Oxidoreductase-like_N"/>
</dbReference>
<accession>A0A0N4V754</accession>
<sequence length="120" mass="13840">MLARKICLLSNIVRRSPCSYRCASSTANQQELESASSSISVKAVRPRRARSRRLGVESPDPKLCCGSGCLNCVWIEYGVYRTFYYSDEPIENTLKIIDENVTDGWLRDYVKREIRQRTKR</sequence>
<protein>
    <submittedName>
        <fullName evidence="4">Oxidoreductase-like domain-containing protein</fullName>
    </submittedName>
</protein>
<dbReference type="PANTHER" id="PTHR21193:SF3">
    <property type="entry name" value="OXIDOREDUCTASE-LIKE DOMAIN-CONTAINING PROTEIN 1"/>
    <property type="match status" value="1"/>
</dbReference>
<dbReference type="STRING" id="51028.A0A0N4V754"/>
<dbReference type="OrthoDB" id="10064411at2759"/>
<dbReference type="EMBL" id="UXUI01008246">
    <property type="protein sequence ID" value="VDD90970.1"/>
    <property type="molecule type" value="Genomic_DNA"/>
</dbReference>
<dbReference type="PANTHER" id="PTHR21193">
    <property type="entry name" value="OXIDOREDUCTASE-LIKE DOMAIN-CONTAINING PROTEIN 1"/>
    <property type="match status" value="1"/>
</dbReference>
<proteinExistence type="predicted"/>
<gene>
    <name evidence="2" type="ORF">EVEC_LOCUS5721</name>
</gene>
<name>A0A0N4V754_ENTVE</name>
<dbReference type="AlphaFoldDB" id="A0A0N4V754"/>
<keyword evidence="3" id="KW-1185">Reference proteome</keyword>
<organism evidence="4">
    <name type="scientific">Enterobius vermicularis</name>
    <name type="common">Human pinworm</name>
    <dbReference type="NCBI Taxonomy" id="51028"/>
    <lineage>
        <taxon>Eukaryota</taxon>
        <taxon>Metazoa</taxon>
        <taxon>Ecdysozoa</taxon>
        <taxon>Nematoda</taxon>
        <taxon>Chromadorea</taxon>
        <taxon>Rhabditida</taxon>
        <taxon>Spirurina</taxon>
        <taxon>Oxyuridomorpha</taxon>
        <taxon>Oxyuroidea</taxon>
        <taxon>Oxyuridae</taxon>
        <taxon>Enterobius</taxon>
    </lineage>
</organism>
<dbReference type="Pfam" id="PF09791">
    <property type="entry name" value="Oxidored-like"/>
    <property type="match status" value="1"/>
</dbReference>
<dbReference type="GO" id="GO:0005739">
    <property type="term" value="C:mitochondrion"/>
    <property type="evidence" value="ECO:0007669"/>
    <property type="project" value="TreeGrafter"/>
</dbReference>